<reference evidence="1 2" key="1">
    <citation type="submission" date="2024-05" db="EMBL/GenBank/DDBJ databases">
        <authorList>
            <person name="Liu Q."/>
            <person name="Xin Y.-H."/>
        </authorList>
    </citation>
    <scope>NUCLEOTIDE SEQUENCE [LARGE SCALE GENOMIC DNA]</scope>
    <source>
        <strain evidence="1 2">CGMCC 1.15349</strain>
    </source>
</reference>
<name>A0ABU9XRN5_9SPHN</name>
<proteinExistence type="predicted"/>
<accession>A0ABU9XRN5</accession>
<dbReference type="EMBL" id="JBDIMF010000002">
    <property type="protein sequence ID" value="MEN2786468.1"/>
    <property type="molecule type" value="Genomic_DNA"/>
</dbReference>
<organism evidence="1 2">
    <name type="scientific">Sphingomonas qilianensis</name>
    <dbReference type="NCBI Taxonomy" id="1736690"/>
    <lineage>
        <taxon>Bacteria</taxon>
        <taxon>Pseudomonadati</taxon>
        <taxon>Pseudomonadota</taxon>
        <taxon>Alphaproteobacteria</taxon>
        <taxon>Sphingomonadales</taxon>
        <taxon>Sphingomonadaceae</taxon>
        <taxon>Sphingomonas</taxon>
    </lineage>
</organism>
<gene>
    <name evidence="1" type="ORF">ABC969_08560</name>
</gene>
<evidence type="ECO:0000313" key="1">
    <source>
        <dbReference type="EMBL" id="MEN2786468.1"/>
    </source>
</evidence>
<sequence>MMFNTYEDYGELLEAVEAVEDVEDTEDYEDYESARRGRGARPIANRFGKVATAPKGNPVPKKVADGYATKADLHVTAQRLDARIATNSKAVTTLDTRTRSIENETNKLRVEFRRELAERKAVTEALKRSLDEQRQLAVMLPLLSTQETTDALGVPNVVVDNGDQMSKLLPILLLSGGLGGNNAAAATPGASPGMFGGNDNGMATLAIMMALTSGKK</sequence>
<evidence type="ECO:0000313" key="2">
    <source>
        <dbReference type="Proteomes" id="UP001404104"/>
    </source>
</evidence>
<comment type="caution">
    <text evidence="1">The sequence shown here is derived from an EMBL/GenBank/DDBJ whole genome shotgun (WGS) entry which is preliminary data.</text>
</comment>
<dbReference type="RefSeq" id="WP_345864254.1">
    <property type="nucleotide sequence ID" value="NZ_JBDIMF010000002.1"/>
</dbReference>
<protein>
    <submittedName>
        <fullName evidence="1">Uncharacterized protein</fullName>
    </submittedName>
</protein>
<dbReference type="Proteomes" id="UP001404104">
    <property type="component" value="Unassembled WGS sequence"/>
</dbReference>
<keyword evidence="2" id="KW-1185">Reference proteome</keyword>